<dbReference type="Proteomes" id="UP000019141">
    <property type="component" value="Unassembled WGS sequence"/>
</dbReference>
<dbReference type="Gene3D" id="3.40.50.720">
    <property type="entry name" value="NAD(P)-binding Rossmann-like Domain"/>
    <property type="match status" value="1"/>
</dbReference>
<dbReference type="Pfam" id="PF02625">
    <property type="entry name" value="XdhC_CoxI"/>
    <property type="match status" value="2"/>
</dbReference>
<feature type="compositionally biased region" description="Basic residues" evidence="1">
    <location>
        <begin position="355"/>
        <end position="364"/>
    </location>
</feature>
<dbReference type="InterPro" id="IPR027051">
    <property type="entry name" value="XdhC_Rossmann_dom"/>
</dbReference>
<evidence type="ECO:0000259" key="2">
    <source>
        <dbReference type="Pfam" id="PF02625"/>
    </source>
</evidence>
<reference evidence="4 5" key="1">
    <citation type="journal article" date="2014" name="Nature">
        <title>An environmental bacterial taxon with a large and distinct metabolic repertoire.</title>
        <authorList>
            <person name="Wilson M.C."/>
            <person name="Mori T."/>
            <person name="Ruckert C."/>
            <person name="Uria A.R."/>
            <person name="Helf M.J."/>
            <person name="Takada K."/>
            <person name="Gernert C."/>
            <person name="Steffens U.A."/>
            <person name="Heycke N."/>
            <person name="Schmitt S."/>
            <person name="Rinke C."/>
            <person name="Helfrich E.J."/>
            <person name="Brachmann A.O."/>
            <person name="Gurgui C."/>
            <person name="Wakimoto T."/>
            <person name="Kracht M."/>
            <person name="Crusemann M."/>
            <person name="Hentschel U."/>
            <person name="Abe I."/>
            <person name="Matsunaga S."/>
            <person name="Kalinowski J."/>
            <person name="Takeyama H."/>
            <person name="Piel J."/>
        </authorList>
    </citation>
    <scope>NUCLEOTIDE SEQUENCE [LARGE SCALE GENOMIC DNA]</scope>
    <source>
        <strain evidence="5">TSY1</strain>
    </source>
</reference>
<dbReference type="HOGENOM" id="CLU_041115_1_1_7"/>
<feature type="region of interest" description="Disordered" evidence="1">
    <location>
        <begin position="355"/>
        <end position="374"/>
    </location>
</feature>
<dbReference type="SUPFAM" id="SSF51735">
    <property type="entry name" value="NAD(P)-binding Rossmann-fold domains"/>
    <property type="match status" value="1"/>
</dbReference>
<feature type="domain" description="XdhC Rossmann" evidence="3">
    <location>
        <begin position="203"/>
        <end position="345"/>
    </location>
</feature>
<evidence type="ECO:0000256" key="1">
    <source>
        <dbReference type="SAM" id="MobiDB-lite"/>
    </source>
</evidence>
<dbReference type="AlphaFoldDB" id="W4LXN4"/>
<accession>W4LXN4</accession>
<dbReference type="PATRIC" id="fig|1429438.4.peg.1078"/>
<dbReference type="InterPro" id="IPR036291">
    <property type="entry name" value="NAD(P)-bd_dom_sf"/>
</dbReference>
<dbReference type="EMBL" id="AZHW01000173">
    <property type="protein sequence ID" value="ETX02147.1"/>
    <property type="molecule type" value="Genomic_DNA"/>
</dbReference>
<protein>
    <recommendedName>
        <fullName evidence="6">Xanthine dehydrogenase</fullName>
    </recommendedName>
</protein>
<dbReference type="InterPro" id="IPR052698">
    <property type="entry name" value="MoCofactor_Util/Proc"/>
</dbReference>
<gene>
    <name evidence="4" type="ORF">ETSY1_04645</name>
</gene>
<comment type="caution">
    <text evidence="4">The sequence shown here is derived from an EMBL/GenBank/DDBJ whole genome shotgun (WGS) entry which is preliminary data.</text>
</comment>
<evidence type="ECO:0000313" key="4">
    <source>
        <dbReference type="EMBL" id="ETX02147.1"/>
    </source>
</evidence>
<organism evidence="4 5">
    <name type="scientific">Entotheonella factor</name>
    <dbReference type="NCBI Taxonomy" id="1429438"/>
    <lineage>
        <taxon>Bacteria</taxon>
        <taxon>Pseudomonadati</taxon>
        <taxon>Nitrospinota/Tectimicrobiota group</taxon>
        <taxon>Candidatus Tectimicrobiota</taxon>
        <taxon>Candidatus Entotheonellia</taxon>
        <taxon>Candidatus Entotheonellales</taxon>
        <taxon>Candidatus Entotheonellaceae</taxon>
        <taxon>Candidatus Entotheonella</taxon>
    </lineage>
</organism>
<dbReference type="PANTHER" id="PTHR30388:SF6">
    <property type="entry name" value="XANTHINE DEHYDROGENASE SUBUNIT A-RELATED"/>
    <property type="match status" value="1"/>
</dbReference>
<dbReference type="Pfam" id="PF13478">
    <property type="entry name" value="XdhC_C"/>
    <property type="match status" value="1"/>
</dbReference>
<feature type="domain" description="XdhC- CoxI" evidence="2">
    <location>
        <begin position="15"/>
        <end position="78"/>
    </location>
</feature>
<proteinExistence type="predicted"/>
<sequence>MIDDVFQAAIDILNGGGQAAMSTIISSKGSLPMSEKSKMLVTPEGKIIGTVGGGCLEADVWTEARRVMEEGKSNIQQFVLTEKYAGESGLNCGGVVEILTEPLPEEGCDIFRAVLELKDRGRRGTLVTILTDHPSYPDGKRKMLLCDDGSTIGSFGDEALEAFVTERGWDVLQGENFAAIDHQTETGDALRLFMEPVLPTPTVYVFGGGHVSFFIVRAAKLAGFKVKVIDDRPAFANAERFPQADEAIVMEFDDIRDAFDFGQDDYVVLVTRGHQHDQQILEQLYDCDARYVGMIGSKSKIAKMWKRLEAKGIDAAYLDRVHAPIGLNIGADNPEEISISVVGELIMERRLGKVKHTRRKRSHDKRRDAVRAGA</sequence>
<evidence type="ECO:0000313" key="5">
    <source>
        <dbReference type="Proteomes" id="UP000019141"/>
    </source>
</evidence>
<dbReference type="InterPro" id="IPR003777">
    <property type="entry name" value="XdhC_CoxI"/>
</dbReference>
<evidence type="ECO:0000259" key="3">
    <source>
        <dbReference type="Pfam" id="PF13478"/>
    </source>
</evidence>
<name>W4LXN4_ENTF1</name>
<keyword evidence="5" id="KW-1185">Reference proteome</keyword>
<feature type="domain" description="XdhC- CoxI" evidence="2">
    <location>
        <begin position="119"/>
        <end position="175"/>
    </location>
</feature>
<evidence type="ECO:0008006" key="6">
    <source>
        <dbReference type="Google" id="ProtNLM"/>
    </source>
</evidence>
<dbReference type="PANTHER" id="PTHR30388">
    <property type="entry name" value="ALDEHYDE OXIDOREDUCTASE MOLYBDENUM COFACTOR ASSEMBLY PROTEIN"/>
    <property type="match status" value="1"/>
</dbReference>
<feature type="compositionally biased region" description="Basic and acidic residues" evidence="1">
    <location>
        <begin position="365"/>
        <end position="374"/>
    </location>
</feature>